<dbReference type="Gene3D" id="1.20.1280.50">
    <property type="match status" value="1"/>
</dbReference>
<evidence type="ECO:0000259" key="1">
    <source>
        <dbReference type="PROSITE" id="PS50181"/>
    </source>
</evidence>
<evidence type="ECO:0000313" key="3">
    <source>
        <dbReference type="Proteomes" id="UP001150569"/>
    </source>
</evidence>
<gene>
    <name evidence="2" type="primary">RCY1_2</name>
    <name evidence="2" type="ORF">IWQ60_005357</name>
</gene>
<proteinExistence type="predicted"/>
<name>A0A9W8A6G1_9FUNG</name>
<dbReference type="PANTHER" id="PTHR12100:SF1">
    <property type="entry name" value="RECYCLIN-1"/>
    <property type="match status" value="1"/>
</dbReference>
<dbReference type="AlphaFoldDB" id="A0A9W8A6G1"/>
<evidence type="ECO:0000313" key="2">
    <source>
        <dbReference type="EMBL" id="KAJ1924219.1"/>
    </source>
</evidence>
<dbReference type="Proteomes" id="UP001150569">
    <property type="component" value="Unassembled WGS sequence"/>
</dbReference>
<dbReference type="InterPro" id="IPR009976">
    <property type="entry name" value="Sec10-like"/>
</dbReference>
<dbReference type="GO" id="GO:0006887">
    <property type="term" value="P:exocytosis"/>
    <property type="evidence" value="ECO:0007669"/>
    <property type="project" value="TreeGrafter"/>
</dbReference>
<organism evidence="2 3">
    <name type="scientific">Tieghemiomyces parasiticus</name>
    <dbReference type="NCBI Taxonomy" id="78921"/>
    <lineage>
        <taxon>Eukaryota</taxon>
        <taxon>Fungi</taxon>
        <taxon>Fungi incertae sedis</taxon>
        <taxon>Zoopagomycota</taxon>
        <taxon>Kickxellomycotina</taxon>
        <taxon>Dimargaritomycetes</taxon>
        <taxon>Dimargaritales</taxon>
        <taxon>Dimargaritaceae</taxon>
        <taxon>Tieghemiomyces</taxon>
    </lineage>
</organism>
<keyword evidence="3" id="KW-1185">Reference proteome</keyword>
<protein>
    <submittedName>
        <fullName evidence="2">F-box protein: endocytic membrane traffic, recycling ReCYcling 1</fullName>
    </submittedName>
</protein>
<feature type="domain" description="F-box" evidence="1">
    <location>
        <begin position="75"/>
        <end position="121"/>
    </location>
</feature>
<dbReference type="GO" id="GO:0000145">
    <property type="term" value="C:exocyst"/>
    <property type="evidence" value="ECO:0007669"/>
    <property type="project" value="TreeGrafter"/>
</dbReference>
<dbReference type="GO" id="GO:0006893">
    <property type="term" value="P:Golgi to plasma membrane transport"/>
    <property type="evidence" value="ECO:0007669"/>
    <property type="project" value="TreeGrafter"/>
</dbReference>
<accession>A0A9W8A6G1</accession>
<dbReference type="PANTHER" id="PTHR12100">
    <property type="entry name" value="SEC10"/>
    <property type="match status" value="1"/>
</dbReference>
<dbReference type="PROSITE" id="PS50181">
    <property type="entry name" value="FBOX"/>
    <property type="match status" value="1"/>
</dbReference>
<dbReference type="EMBL" id="JANBPT010000286">
    <property type="protein sequence ID" value="KAJ1924219.1"/>
    <property type="molecule type" value="Genomic_DNA"/>
</dbReference>
<sequence length="830" mass="91443">MATTVTSERSTEFEAPAVPARLGGIRPYARSVAPEGQTSYTRYAGQVTGTIAALLKAGARLPFSSRTTTAPSSATTAFLALPDDVHLRILAHLPVSDILNVGAACSHLLPLAYDPRLYRTLLYRMGFKLYAERPGFYARVSDRPLLRRTQQRRAVRLAALAAAGTDALVDRLLAPPSLVLLLRHLFKWPAGGRADRALITAYGDPDVPPPSGPMLMADLALAYLDREPLVVFQAVYRQLRPSCLHPPTADPGAANLASEVALALRLDQLRWFLRGDLLPADIGDAALRANTARTLAFESRHLRALALAYRSADLAAMRTVPQYHADILQLVHDGRAGLQFWVQYHPLFAPGPDGLPGLHALRDPALTDLTLTTWPTFLDALAGHIRDFHDLVTVGLNDGRTTLTFVTAEVVTRLVVPALRALVARESRPTGAERLALIADVFHRSLAWIDAAAALPRVALLPDYVRLALFTPCTDLIRTQLVAERQYVERQYEARRVAHPTAGGDFSQFISLELALDMLHLNKAALARVAVFWIQAPAAWAPRDEILACAETLFVLLVRHLATHHLRPAFTAAIARLTAGAAAADPAVDLAQLDQFLALVHVADLIVQMVEVYHKQEMLAFVDEYDFLSAVNQEKRSFETGIDDQAAAGLDRVIDRLMDQVAHLLRTTQRPDAFTPPADRTTSVQPTPTCQRVLACLSCCTSAVTGATDKHVVDVFLGEVALRLFNVLSEHLKRFRVDPETGAVQLMADLNAYHGWATRTLRNPDAVRYFDVLKEVGNLYLVTPQHLRSLLLDGSRFEPVLRVEEAYEFVILRTDYARIKGMVEDRCAFM</sequence>
<dbReference type="Pfam" id="PF12937">
    <property type="entry name" value="F-box-like"/>
    <property type="match status" value="1"/>
</dbReference>
<comment type="caution">
    <text evidence="2">The sequence shown here is derived from an EMBL/GenBank/DDBJ whole genome shotgun (WGS) entry which is preliminary data.</text>
</comment>
<dbReference type="SUPFAM" id="SSF81383">
    <property type="entry name" value="F-box domain"/>
    <property type="match status" value="1"/>
</dbReference>
<dbReference type="OrthoDB" id="5554140at2759"/>
<dbReference type="InterPro" id="IPR036047">
    <property type="entry name" value="F-box-like_dom_sf"/>
</dbReference>
<dbReference type="InterPro" id="IPR048627">
    <property type="entry name" value="Sec10_HB"/>
</dbReference>
<dbReference type="Pfam" id="PF07393">
    <property type="entry name" value="Sec10_HB"/>
    <property type="match status" value="1"/>
</dbReference>
<reference evidence="2" key="1">
    <citation type="submission" date="2022-07" db="EMBL/GenBank/DDBJ databases">
        <title>Phylogenomic reconstructions and comparative analyses of Kickxellomycotina fungi.</title>
        <authorList>
            <person name="Reynolds N.K."/>
            <person name="Stajich J.E."/>
            <person name="Barry K."/>
            <person name="Grigoriev I.V."/>
            <person name="Crous P."/>
            <person name="Smith M.E."/>
        </authorList>
    </citation>
    <scope>NUCLEOTIDE SEQUENCE</scope>
    <source>
        <strain evidence="2">RSA 861</strain>
    </source>
</reference>
<dbReference type="InterPro" id="IPR001810">
    <property type="entry name" value="F-box_dom"/>
</dbReference>